<feature type="compositionally biased region" description="Basic and acidic residues" evidence="1">
    <location>
        <begin position="29"/>
        <end position="43"/>
    </location>
</feature>
<reference evidence="3 4" key="2">
    <citation type="journal article" date="2012" name="Stand. Genomic Sci.">
        <title>Complete genome sequence of the aquatic bacterium Runella slithyformis type strain (LSU 4(T)).</title>
        <authorList>
            <person name="Copeland A."/>
            <person name="Zhang X."/>
            <person name="Misra M."/>
            <person name="Lapidus A."/>
            <person name="Nolan M."/>
            <person name="Lucas S."/>
            <person name="Deshpande S."/>
            <person name="Cheng J.F."/>
            <person name="Tapia R."/>
            <person name="Goodwin L.A."/>
            <person name="Pitluck S."/>
            <person name="Liolios K."/>
            <person name="Pagani I."/>
            <person name="Ivanova N."/>
            <person name="Mikhailova N."/>
            <person name="Pati A."/>
            <person name="Chen A."/>
            <person name="Palaniappan K."/>
            <person name="Land M."/>
            <person name="Hauser L."/>
            <person name="Pan C."/>
            <person name="Jeffries C.D."/>
            <person name="Detter J.C."/>
            <person name="Brambilla E.M."/>
            <person name="Rohde M."/>
            <person name="Djao O.D."/>
            <person name="Goker M."/>
            <person name="Sikorski J."/>
            <person name="Tindall B.J."/>
            <person name="Woyke T."/>
            <person name="Bristow J."/>
            <person name="Eisen J.A."/>
            <person name="Markowitz V."/>
            <person name="Hugenholtz P."/>
            <person name="Kyrpides N.C."/>
            <person name="Klenk H.P."/>
            <person name="Mavromatis K."/>
        </authorList>
    </citation>
    <scope>NUCLEOTIDE SEQUENCE [LARGE SCALE GENOMIC DNA]</scope>
    <source>
        <strain evidence="4">ATCC 29530 / DSM 19594 / LMG 11500 / NCIMB 11436 / LSU 4</strain>
    </source>
</reference>
<proteinExistence type="predicted"/>
<keyword evidence="2" id="KW-0472">Membrane</keyword>
<keyword evidence="2" id="KW-1133">Transmembrane helix</keyword>
<gene>
    <name evidence="3" type="ordered locus">Runsl_0344</name>
</gene>
<dbReference type="Proteomes" id="UP000000493">
    <property type="component" value="Chromosome"/>
</dbReference>
<feature type="transmembrane region" description="Helical" evidence="2">
    <location>
        <begin position="123"/>
        <end position="143"/>
    </location>
</feature>
<accession>A0A7U4E3V2</accession>
<feature type="transmembrane region" description="Helical" evidence="2">
    <location>
        <begin position="163"/>
        <end position="187"/>
    </location>
</feature>
<name>A0A7U4E3V2_RUNSL</name>
<evidence type="ECO:0000256" key="1">
    <source>
        <dbReference type="SAM" id="MobiDB-lite"/>
    </source>
</evidence>
<feature type="transmembrane region" description="Helical" evidence="2">
    <location>
        <begin position="214"/>
        <end position="236"/>
    </location>
</feature>
<reference evidence="4" key="1">
    <citation type="submission" date="2011-06" db="EMBL/GenBank/DDBJ databases">
        <title>The complete genome of chromosome of Runella slithyformis DSM 19594.</title>
        <authorList>
            <consortium name="US DOE Joint Genome Institute (JGI-PGF)"/>
            <person name="Lucas S."/>
            <person name="Han J."/>
            <person name="Lapidus A."/>
            <person name="Bruce D."/>
            <person name="Goodwin L."/>
            <person name="Pitluck S."/>
            <person name="Peters L."/>
            <person name="Kyrpides N."/>
            <person name="Mavromatis K."/>
            <person name="Ivanova N."/>
            <person name="Ovchinnikova G."/>
            <person name="Zhang X."/>
            <person name="Misra M."/>
            <person name="Detter J.C."/>
            <person name="Tapia R."/>
            <person name="Han C."/>
            <person name="Land M."/>
            <person name="Hauser L."/>
            <person name="Markowitz V."/>
            <person name="Cheng J.-F."/>
            <person name="Hugenholtz P."/>
            <person name="Woyke T."/>
            <person name="Wu D."/>
            <person name="Tindall B."/>
            <person name="Faehrich R."/>
            <person name="Brambilla E."/>
            <person name="Klenk H.-P."/>
            <person name="Eisen J.A."/>
        </authorList>
    </citation>
    <scope>NUCLEOTIDE SEQUENCE [LARGE SCALE GENOMIC DNA]</scope>
    <source>
        <strain evidence="4">ATCC 29530 / DSM 19594 / LMG 11500 / NCIMB 11436 / LSU 4</strain>
    </source>
</reference>
<dbReference type="AlphaFoldDB" id="A0A7U4E3V2"/>
<protein>
    <submittedName>
        <fullName evidence="3">Uncharacterized protein</fullName>
    </submittedName>
</protein>
<feature type="region of interest" description="Disordered" evidence="1">
    <location>
        <begin position="20"/>
        <end position="43"/>
    </location>
</feature>
<dbReference type="EMBL" id="CP002859">
    <property type="protein sequence ID" value="AEI46796.1"/>
    <property type="molecule type" value="Genomic_DNA"/>
</dbReference>
<evidence type="ECO:0000256" key="2">
    <source>
        <dbReference type="SAM" id="Phobius"/>
    </source>
</evidence>
<evidence type="ECO:0000313" key="3">
    <source>
        <dbReference type="EMBL" id="AEI46796.1"/>
    </source>
</evidence>
<keyword evidence="4" id="KW-1185">Reference proteome</keyword>
<organism evidence="3 4">
    <name type="scientific">Runella slithyformis (strain ATCC 29530 / DSM 19594 / LMG 11500 / NCIMB 11436 / LSU 4)</name>
    <dbReference type="NCBI Taxonomy" id="761193"/>
    <lineage>
        <taxon>Bacteria</taxon>
        <taxon>Pseudomonadati</taxon>
        <taxon>Bacteroidota</taxon>
        <taxon>Cytophagia</taxon>
        <taxon>Cytophagales</taxon>
        <taxon>Spirosomataceae</taxon>
        <taxon>Runella</taxon>
    </lineage>
</organism>
<keyword evidence="2" id="KW-0812">Transmembrane</keyword>
<sequence>MTPNHNIETADDLERKIEQMKQQAALQRQAEETARKNRLEVERGQDMETLKNLKAEIKKLDSAAALSSKLSLNDALALSEKKAKYQADIDEIEEKYGIGRFGEKADQPKSEPRSSMGISTSRAIYVLIAMFIVCCALTSWVGMNAITDPYNPVGQSMMKNAPLRALVAFDMTFLTFLVGVFFVWLFFNDLFQLWHNRINSERNLSTLLSEAPSWAVLFFLLGVFALVMWVFANYYLTAYA</sequence>
<dbReference type="RefSeq" id="WP_013926121.1">
    <property type="nucleotide sequence ID" value="NC_015703.1"/>
</dbReference>
<evidence type="ECO:0000313" key="4">
    <source>
        <dbReference type="Proteomes" id="UP000000493"/>
    </source>
</evidence>
<dbReference type="KEGG" id="rsi:Runsl_0344"/>